<evidence type="ECO:0000256" key="7">
    <source>
        <dbReference type="ARBA" id="ARBA00022884"/>
    </source>
</evidence>
<keyword evidence="5" id="KW-0808">Transferase</keyword>
<dbReference type="GO" id="GO:0106335">
    <property type="term" value="F:tRNA (5-carboxymethyluridine(34)-5-O)-methyltransferase activity"/>
    <property type="evidence" value="ECO:0007669"/>
    <property type="project" value="UniProtKB-EC"/>
</dbReference>
<evidence type="ECO:0000256" key="14">
    <source>
        <dbReference type="PROSITE-ProRule" id="PRU00176"/>
    </source>
</evidence>
<dbReference type="InterPro" id="IPR037151">
    <property type="entry name" value="AlkB-like_sf"/>
</dbReference>
<evidence type="ECO:0000313" key="17">
    <source>
        <dbReference type="EMBL" id="KAJ3657586.1"/>
    </source>
</evidence>
<keyword evidence="4" id="KW-0489">Methyltransferase</keyword>
<dbReference type="InterPro" id="IPR005123">
    <property type="entry name" value="Oxoglu/Fe-dep_dioxygenase_dom"/>
</dbReference>
<dbReference type="GO" id="GO:0000049">
    <property type="term" value="F:tRNA binding"/>
    <property type="evidence" value="ECO:0007669"/>
    <property type="project" value="TreeGrafter"/>
</dbReference>
<evidence type="ECO:0000313" key="18">
    <source>
        <dbReference type="Proteomes" id="UP001168821"/>
    </source>
</evidence>
<comment type="caution">
    <text evidence="17">The sequence shown here is derived from an EMBL/GenBank/DDBJ whole genome shotgun (WGS) entry which is preliminary data.</text>
</comment>
<dbReference type="PANTHER" id="PTHR13069">
    <property type="entry name" value="ALKYLATED DNA REPAIR PROTEIN ALKB HOMOLOG 8"/>
    <property type="match status" value="1"/>
</dbReference>
<dbReference type="Pfam" id="PF13532">
    <property type="entry name" value="2OG-FeII_Oxy_2"/>
    <property type="match status" value="1"/>
</dbReference>
<organism evidence="17 18">
    <name type="scientific">Zophobas morio</name>
    <dbReference type="NCBI Taxonomy" id="2755281"/>
    <lineage>
        <taxon>Eukaryota</taxon>
        <taxon>Metazoa</taxon>
        <taxon>Ecdysozoa</taxon>
        <taxon>Arthropoda</taxon>
        <taxon>Hexapoda</taxon>
        <taxon>Insecta</taxon>
        <taxon>Pterygota</taxon>
        <taxon>Neoptera</taxon>
        <taxon>Endopterygota</taxon>
        <taxon>Coleoptera</taxon>
        <taxon>Polyphaga</taxon>
        <taxon>Cucujiformia</taxon>
        <taxon>Tenebrionidae</taxon>
        <taxon>Zophobas</taxon>
    </lineage>
</organism>
<proteinExistence type="inferred from homology"/>
<evidence type="ECO:0000256" key="10">
    <source>
        <dbReference type="ARBA" id="ARBA00034996"/>
    </source>
</evidence>
<dbReference type="CDD" id="cd02440">
    <property type="entry name" value="AdoMet_MTases"/>
    <property type="match status" value="1"/>
</dbReference>
<feature type="domain" description="Fe2OG dioxygenase" evidence="16">
    <location>
        <begin position="201"/>
        <end position="304"/>
    </location>
</feature>
<keyword evidence="8" id="KW-0408">Iron</keyword>
<dbReference type="SUPFAM" id="SSF51197">
    <property type="entry name" value="Clavaminate synthase-like"/>
    <property type="match status" value="1"/>
</dbReference>
<dbReference type="Gene3D" id="3.40.50.150">
    <property type="entry name" value="Vaccinia Virus protein VP39"/>
    <property type="match status" value="1"/>
</dbReference>
<reference evidence="17" key="1">
    <citation type="journal article" date="2023" name="G3 (Bethesda)">
        <title>Whole genome assemblies of Zophobas morio and Tenebrio molitor.</title>
        <authorList>
            <person name="Kaur S."/>
            <person name="Stinson S.A."/>
            <person name="diCenzo G.C."/>
        </authorList>
    </citation>
    <scope>NUCLEOTIDE SEQUENCE</scope>
    <source>
        <strain evidence="17">QUZm001</strain>
    </source>
</reference>
<evidence type="ECO:0000256" key="12">
    <source>
        <dbReference type="ARBA" id="ARBA00049786"/>
    </source>
</evidence>
<dbReference type="InterPro" id="IPR012677">
    <property type="entry name" value="Nucleotide-bd_a/b_plait_sf"/>
</dbReference>
<dbReference type="GO" id="GO:0030488">
    <property type="term" value="P:tRNA methylation"/>
    <property type="evidence" value="ECO:0007669"/>
    <property type="project" value="TreeGrafter"/>
</dbReference>
<dbReference type="EMBL" id="JALNTZ010000003">
    <property type="protein sequence ID" value="KAJ3657586.1"/>
    <property type="molecule type" value="Genomic_DNA"/>
</dbReference>
<dbReference type="AlphaFoldDB" id="A0AA38ILL3"/>
<dbReference type="Pfam" id="PF00076">
    <property type="entry name" value="RRM_1"/>
    <property type="match status" value="1"/>
</dbReference>
<evidence type="ECO:0000256" key="8">
    <source>
        <dbReference type="ARBA" id="ARBA00023004"/>
    </source>
</evidence>
<evidence type="ECO:0000256" key="11">
    <source>
        <dbReference type="ARBA" id="ARBA00045506"/>
    </source>
</evidence>
<dbReference type="SUPFAM" id="SSF54928">
    <property type="entry name" value="RNA-binding domain, RBD"/>
    <property type="match status" value="1"/>
</dbReference>
<dbReference type="Gene3D" id="2.60.120.590">
    <property type="entry name" value="Alpha-ketoglutarate-dependent dioxygenase AlkB-like"/>
    <property type="match status" value="1"/>
</dbReference>
<dbReference type="InterPro" id="IPR035979">
    <property type="entry name" value="RBD_domain_sf"/>
</dbReference>
<dbReference type="GO" id="GO:0005634">
    <property type="term" value="C:nucleus"/>
    <property type="evidence" value="ECO:0007669"/>
    <property type="project" value="TreeGrafter"/>
</dbReference>
<keyword evidence="9" id="KW-0511">Multifunctional enzyme</keyword>
<accession>A0AA38ILL3</accession>
<dbReference type="InterPro" id="IPR027450">
    <property type="entry name" value="AlkB-like"/>
</dbReference>
<dbReference type="PROSITE" id="PS50102">
    <property type="entry name" value="RRM"/>
    <property type="match status" value="1"/>
</dbReference>
<comment type="similarity">
    <text evidence="2">Belongs to the alkB family.</text>
</comment>
<dbReference type="Proteomes" id="UP001168821">
    <property type="component" value="Unassembled WGS sequence"/>
</dbReference>
<feature type="domain" description="RRM" evidence="15">
    <location>
        <begin position="35"/>
        <end position="112"/>
    </location>
</feature>
<dbReference type="SUPFAM" id="SSF53335">
    <property type="entry name" value="S-adenosyl-L-methionine-dependent methyltransferases"/>
    <property type="match status" value="1"/>
</dbReference>
<evidence type="ECO:0000256" key="5">
    <source>
        <dbReference type="ARBA" id="ARBA00022679"/>
    </source>
</evidence>
<dbReference type="InterPro" id="IPR051422">
    <property type="entry name" value="AlkB_tRNA_MeTrf/Diox"/>
</dbReference>
<dbReference type="PROSITE" id="PS51471">
    <property type="entry name" value="FE2OG_OXY"/>
    <property type="match status" value="1"/>
</dbReference>
<keyword evidence="6" id="KW-0862">Zinc</keyword>
<evidence type="ECO:0000259" key="16">
    <source>
        <dbReference type="PROSITE" id="PS51471"/>
    </source>
</evidence>
<dbReference type="GO" id="GO:0002098">
    <property type="term" value="P:tRNA wobble uridine modification"/>
    <property type="evidence" value="ECO:0007669"/>
    <property type="project" value="TreeGrafter"/>
</dbReference>
<dbReference type="PANTHER" id="PTHR13069:SF21">
    <property type="entry name" value="ALKYLATED DNA REPAIR PROTEIN ALKB HOMOLOG 8"/>
    <property type="match status" value="1"/>
</dbReference>
<sequence length="568" mass="64637">MDSNNFIKKATKKLRRHQHVLTKETGVTCSAAPTTNLGICNTGAVNGLTEETIIENFHHFGPLERILLIPGKSCAFVSYKNQTSAIKAFESANATLKIAQGGKPVYLTYVEALPEATHDKIYDRLPPGLTIIEDFISEQEEHVLISLCNFSQISGMKHRQVRHFGYEFRYDINNVDKDKPLPEKIPNECNSLLERLPISFHPDQLTVNHYNPGQGIPPHIDTHSAFEDPILSLSLNSAVVMEFKNKETVCVLLPRRSLLIMSGESRYAWTHGIIPRKYDFCYSGEGCNAFERGIRVSFTFRKVRQGECDCTFHRFCDSRQKNKIGADLAHKLENQHVHDVYEDIAGHFSETRHKPWPNVLNFVNNLAVGSVLVDVGCGNGKYFGYKKEIIELGTDRSFKLNDVCKERGFEVFTGNCLSLPLKDEIADAVISIAVIHHLSTEERRLKAVSEIARVLRLGGEGLICVWAKQQVKNHEKSTYIKQDRKNRRNDEIRVLEGVNLPVHTNRTDFNHSDVLVPWKLKNQEVTFLRFYHVFEEGELDQLCEKVGGLSLVKSYYDQGNYCVQFKKI</sequence>
<evidence type="ECO:0000256" key="3">
    <source>
        <dbReference type="ARBA" id="ARBA00012808"/>
    </source>
</evidence>
<comment type="catalytic activity">
    <reaction evidence="10">
        <text>5-(carboxymethyl)uridine(34) in tRNA + S-adenosyl-L-methionine = 5-(2-methoxy-2-oxoethyl)uridine(34) in tRNA + S-adenosyl-L-homocysteine</text>
        <dbReference type="Rhea" id="RHEA:43208"/>
        <dbReference type="Rhea" id="RHEA-COMP:10407"/>
        <dbReference type="Rhea" id="RHEA-COMP:10408"/>
        <dbReference type="ChEBI" id="CHEBI:57856"/>
        <dbReference type="ChEBI" id="CHEBI:59789"/>
        <dbReference type="ChEBI" id="CHEBI:74851"/>
        <dbReference type="ChEBI" id="CHEBI:74882"/>
        <dbReference type="EC" id="2.1.1.229"/>
    </reaction>
</comment>
<comment type="function">
    <text evidence="11">Catalyzes the methylation of 5-carboxymethyl uridine to 5-methylcarboxymethyl uridine at the wobble position of the anticodon loop in tRNA via its methyltransferase domain. Catalyzes the last step in the formation of 5-methylcarboxymethyl uridine at the wobble position of the anticodon loop in target tRNA. Has a preference for tRNA(Arg) and tRNA(Glu), and does not bind tRNA(Lys). Binds tRNA and catalyzes the iron and alpha-ketoglutarate dependent hydroxylation of 5-methylcarboxymethyl uridine at the wobble position of the anticodon loop in tRNA via its dioxygenase domain, giving rise to 5-(S)-methoxycarbonylhydroxymethyluridine; has a preference for tRNA(Gly). Required for normal survival after DNA damage. May inhibit apoptosis and promote cell survival and angiogenesis.</text>
</comment>
<name>A0AA38ILL3_9CUCU</name>
<dbReference type="InterPro" id="IPR000504">
    <property type="entry name" value="RRM_dom"/>
</dbReference>
<evidence type="ECO:0000256" key="2">
    <source>
        <dbReference type="ARBA" id="ARBA00007879"/>
    </source>
</evidence>
<keyword evidence="18" id="KW-1185">Reference proteome</keyword>
<dbReference type="InterPro" id="IPR013216">
    <property type="entry name" value="Methyltransf_11"/>
</dbReference>
<dbReference type="Pfam" id="PF08241">
    <property type="entry name" value="Methyltransf_11"/>
    <property type="match status" value="1"/>
</dbReference>
<comment type="cofactor">
    <cofactor evidence="1">
        <name>Fe(2+)</name>
        <dbReference type="ChEBI" id="CHEBI:29033"/>
    </cofactor>
</comment>
<evidence type="ECO:0000256" key="6">
    <source>
        <dbReference type="ARBA" id="ARBA00022833"/>
    </source>
</evidence>
<evidence type="ECO:0000256" key="1">
    <source>
        <dbReference type="ARBA" id="ARBA00001954"/>
    </source>
</evidence>
<gene>
    <name evidence="17" type="ORF">Zmor_009375</name>
</gene>
<dbReference type="Gene3D" id="3.30.70.330">
    <property type="match status" value="1"/>
</dbReference>
<dbReference type="InterPro" id="IPR029063">
    <property type="entry name" value="SAM-dependent_MTases_sf"/>
</dbReference>
<evidence type="ECO:0000256" key="13">
    <source>
        <dbReference type="ARBA" id="ARBA00049802"/>
    </source>
</evidence>
<evidence type="ECO:0000259" key="15">
    <source>
        <dbReference type="PROSITE" id="PS50102"/>
    </source>
</evidence>
<dbReference type="EC" id="2.1.1.229" evidence="3"/>
<keyword evidence="7 14" id="KW-0694">RNA-binding</keyword>
<dbReference type="GO" id="GO:0005737">
    <property type="term" value="C:cytoplasm"/>
    <property type="evidence" value="ECO:0007669"/>
    <property type="project" value="TreeGrafter"/>
</dbReference>
<protein>
    <recommendedName>
        <fullName evidence="3">tRNA (carboxymethyluridine(34)-5-O)-methyltransferase</fullName>
        <ecNumber evidence="3">2.1.1.229</ecNumber>
    </recommendedName>
    <alternativeName>
        <fullName evidence="12">Alkylated DNA repair protein alkB homolog 8</fullName>
    </alternativeName>
    <alternativeName>
        <fullName evidence="13">S-adenosyl-L-methionine-dependent tRNA methyltransferase ALKBH8</fullName>
    </alternativeName>
</protein>
<dbReference type="GO" id="GO:0008757">
    <property type="term" value="F:S-adenosylmethionine-dependent methyltransferase activity"/>
    <property type="evidence" value="ECO:0007669"/>
    <property type="project" value="InterPro"/>
</dbReference>
<evidence type="ECO:0000256" key="4">
    <source>
        <dbReference type="ARBA" id="ARBA00022603"/>
    </source>
</evidence>
<evidence type="ECO:0000256" key="9">
    <source>
        <dbReference type="ARBA" id="ARBA00023268"/>
    </source>
</evidence>